<proteinExistence type="predicted"/>
<evidence type="ECO:0000313" key="1">
    <source>
        <dbReference type="EMBL" id="MBB1063636.1"/>
    </source>
</evidence>
<dbReference type="Proteomes" id="UP000544052">
    <property type="component" value="Unassembled WGS sequence"/>
</dbReference>
<protein>
    <submittedName>
        <fullName evidence="1">HK97 gp10 family phage protein</fullName>
    </submittedName>
</protein>
<accession>A0ABR6E9P4</accession>
<evidence type="ECO:0000313" key="2">
    <source>
        <dbReference type="Proteomes" id="UP000544052"/>
    </source>
</evidence>
<organism evidence="1 2">
    <name type="scientific">Limosilactobacillus fastidiosus</name>
    <dbReference type="NCBI Taxonomy" id="2759855"/>
    <lineage>
        <taxon>Bacteria</taxon>
        <taxon>Bacillati</taxon>
        <taxon>Bacillota</taxon>
        <taxon>Bacilli</taxon>
        <taxon>Lactobacillales</taxon>
        <taxon>Lactobacillaceae</taxon>
        <taxon>Limosilactobacillus</taxon>
    </lineage>
</organism>
<gene>
    <name evidence="1" type="ORF">H5R64_07695</name>
</gene>
<dbReference type="EMBL" id="JACIUZ010000044">
    <property type="protein sequence ID" value="MBB1063636.1"/>
    <property type="molecule type" value="Genomic_DNA"/>
</dbReference>
<sequence length="147" mass="16341">MIRMADLADMMETFGRNTEKLIPDYATKKAMTAAGAETLTQALKTETRSKHYQRDSKKGSKRKIKHLADSVVFENTDVNGIDNGNSVVGFQGKDESGINHARIARFLNDGTIKMRGDHFVDNIRRATAPDVFEAEKKVYDAMTGDKG</sequence>
<keyword evidence="2" id="KW-1185">Reference proteome</keyword>
<reference evidence="1 2" key="1">
    <citation type="submission" date="2020-07" db="EMBL/GenBank/DDBJ databases">
        <title>Description of Limosilactobacillus balticus sp. nov., Limosilactobacillus agrestis sp. nov., Limosilactobacillus albertensis sp. nov., Limosilactobacillus rudii sp. nov., Limosilactobacillus fastidiosus sp. nov., five novel Limosilactobacillus species isolated from the vertebrate gastrointestinal tract, and proposal of 6 subspecies of Limosilactobacillus reuteri adapted to the gastrointestinal tract of specific vertebrate hosts.</title>
        <authorList>
            <person name="Li F."/>
            <person name="Cheng C."/>
            <person name="Zheng J."/>
            <person name="Quevedo R.M."/>
            <person name="Li J."/>
            <person name="Roos S."/>
            <person name="Gaenzle M.G."/>
            <person name="Walter J."/>
        </authorList>
    </citation>
    <scope>NUCLEOTIDE SEQUENCE [LARGE SCALE GENOMIC DNA]</scope>
    <source>
        <strain evidence="1 2">WF-MO7-1</strain>
    </source>
</reference>
<name>A0ABR6E9P4_9LACO</name>
<comment type="caution">
    <text evidence="1">The sequence shown here is derived from an EMBL/GenBank/DDBJ whole genome shotgun (WGS) entry which is preliminary data.</text>
</comment>